<evidence type="ECO:0000313" key="16">
    <source>
        <dbReference type="EMBL" id="MCZ8536203.1"/>
    </source>
</evidence>
<keyword evidence="17" id="KW-1185">Reference proteome</keyword>
<evidence type="ECO:0000256" key="9">
    <source>
        <dbReference type="ARBA" id="ARBA00022777"/>
    </source>
</evidence>
<sequence>MLETLLLNILFLIFPLLLFVIFFDNRRHFYNTAFLIAFSAISMILCMVYPIHLEIGFIFDLRYIPFIIVALYGGYLKVLPLYIVLNVYRFMIGGEGTIQSLLFSTAIFIIVPLISKKFLRVNTQKRILIGVSAAIFTMGLYLTTLSTFFDELTKEFWLLSFYSLTTHVGVIILNMLMVEKVLDNIKNRENFLHAERLHVMSELAASVSHEIRNPLTVTNGFLQLLKGSKTVTSDEKMYIDYSLKELERAEQIVSDFLAFAKPQSKNMVYSNLHEEFVYVKNILMPFARMNQVDIKCAFSNTLNLKYDKNQMQQSLLNLFKNGIESMKEKSGTLQIEVYDLEQNIIITVKDSGVGMTNEEIQKLGKPYYSTKKEGTGLGMLMVYGTISKVKGKIDVESKKGVGTTFTITIPV</sequence>
<dbReference type="InterPro" id="IPR036890">
    <property type="entry name" value="HATPase_C_sf"/>
</dbReference>
<dbReference type="Pfam" id="PF00512">
    <property type="entry name" value="HisKA"/>
    <property type="match status" value="1"/>
</dbReference>
<evidence type="ECO:0000256" key="4">
    <source>
        <dbReference type="ARBA" id="ARBA00022475"/>
    </source>
</evidence>
<dbReference type="GO" id="GO:0005524">
    <property type="term" value="F:ATP binding"/>
    <property type="evidence" value="ECO:0007669"/>
    <property type="project" value="UniProtKB-KW"/>
</dbReference>
<comment type="caution">
    <text evidence="16">The sequence shown here is derived from an EMBL/GenBank/DDBJ whole genome shotgun (WGS) entry which is preliminary data.</text>
</comment>
<dbReference type="GO" id="GO:0000155">
    <property type="term" value="F:phosphorelay sensor kinase activity"/>
    <property type="evidence" value="ECO:0007669"/>
    <property type="project" value="InterPro"/>
</dbReference>
<dbReference type="SUPFAM" id="SSF47384">
    <property type="entry name" value="Homodimeric domain of signal transducing histidine kinase"/>
    <property type="match status" value="1"/>
</dbReference>
<evidence type="ECO:0000256" key="6">
    <source>
        <dbReference type="ARBA" id="ARBA00022679"/>
    </source>
</evidence>
<dbReference type="Pfam" id="PF07694">
    <property type="entry name" value="5TM-5TMR_LYT"/>
    <property type="match status" value="1"/>
</dbReference>
<keyword evidence="4" id="KW-1003">Cell membrane</keyword>
<dbReference type="PRINTS" id="PR00344">
    <property type="entry name" value="BCTRLSENSOR"/>
</dbReference>
<evidence type="ECO:0000256" key="11">
    <source>
        <dbReference type="ARBA" id="ARBA00022989"/>
    </source>
</evidence>
<dbReference type="InterPro" id="IPR003661">
    <property type="entry name" value="HisK_dim/P_dom"/>
</dbReference>
<dbReference type="InterPro" id="IPR011620">
    <property type="entry name" value="Sig_transdc_His_kinase_LytS_TM"/>
</dbReference>
<dbReference type="InterPro" id="IPR036097">
    <property type="entry name" value="HisK_dim/P_sf"/>
</dbReference>
<keyword evidence="9" id="KW-0418">Kinase</keyword>
<dbReference type="GO" id="GO:0005886">
    <property type="term" value="C:plasma membrane"/>
    <property type="evidence" value="ECO:0007669"/>
    <property type="project" value="UniProtKB-SubCell"/>
</dbReference>
<dbReference type="SMART" id="SM00388">
    <property type="entry name" value="HisKA"/>
    <property type="match status" value="1"/>
</dbReference>
<accession>A0A9X3LE30</accession>
<dbReference type="EC" id="2.7.13.3" evidence="3"/>
<dbReference type="PANTHER" id="PTHR43065:SF46">
    <property type="entry name" value="C4-DICARBOXYLATE TRANSPORT SENSOR PROTEIN DCTB"/>
    <property type="match status" value="1"/>
</dbReference>
<name>A0A9X3LE30_9BACL</name>
<feature type="transmembrane region" description="Helical" evidence="14">
    <location>
        <begin position="97"/>
        <end position="115"/>
    </location>
</feature>
<comment type="catalytic activity">
    <reaction evidence="1">
        <text>ATP + protein L-histidine = ADP + protein N-phospho-L-histidine.</text>
        <dbReference type="EC" id="2.7.13.3"/>
    </reaction>
</comment>
<evidence type="ECO:0000256" key="13">
    <source>
        <dbReference type="ARBA" id="ARBA00023136"/>
    </source>
</evidence>
<evidence type="ECO:0000259" key="15">
    <source>
        <dbReference type="PROSITE" id="PS50109"/>
    </source>
</evidence>
<keyword evidence="13 14" id="KW-0472">Membrane</keyword>
<reference evidence="16" key="1">
    <citation type="submission" date="2022-05" db="EMBL/GenBank/DDBJ databases">
        <authorList>
            <person name="Colautti A."/>
            <person name="Iacumin L."/>
        </authorList>
    </citation>
    <scope>NUCLEOTIDE SEQUENCE</scope>
    <source>
        <strain evidence="16">SK 55</strain>
    </source>
</reference>
<dbReference type="Gene3D" id="1.10.287.130">
    <property type="match status" value="1"/>
</dbReference>
<keyword evidence="6" id="KW-0808">Transferase</keyword>
<dbReference type="InterPro" id="IPR005467">
    <property type="entry name" value="His_kinase_dom"/>
</dbReference>
<dbReference type="CDD" id="cd00082">
    <property type="entry name" value="HisKA"/>
    <property type="match status" value="1"/>
</dbReference>
<gene>
    <name evidence="16" type="ORF">M9R32_03210</name>
</gene>
<evidence type="ECO:0000313" key="17">
    <source>
        <dbReference type="Proteomes" id="UP001152173"/>
    </source>
</evidence>
<dbReference type="Pfam" id="PF02518">
    <property type="entry name" value="HATPase_c"/>
    <property type="match status" value="1"/>
</dbReference>
<dbReference type="InterPro" id="IPR003594">
    <property type="entry name" value="HATPase_dom"/>
</dbReference>
<dbReference type="RefSeq" id="WP_269925309.1">
    <property type="nucleotide sequence ID" value="NZ_JAMKBJ010000002.1"/>
</dbReference>
<evidence type="ECO:0000256" key="8">
    <source>
        <dbReference type="ARBA" id="ARBA00022741"/>
    </source>
</evidence>
<evidence type="ECO:0000256" key="3">
    <source>
        <dbReference type="ARBA" id="ARBA00012438"/>
    </source>
</evidence>
<evidence type="ECO:0000256" key="2">
    <source>
        <dbReference type="ARBA" id="ARBA00004651"/>
    </source>
</evidence>
<keyword evidence="12" id="KW-0902">Two-component regulatory system</keyword>
<dbReference type="InterPro" id="IPR004358">
    <property type="entry name" value="Sig_transdc_His_kin-like_C"/>
</dbReference>
<proteinExistence type="predicted"/>
<evidence type="ECO:0000256" key="14">
    <source>
        <dbReference type="SAM" id="Phobius"/>
    </source>
</evidence>
<dbReference type="PROSITE" id="PS50109">
    <property type="entry name" value="HIS_KIN"/>
    <property type="match status" value="1"/>
</dbReference>
<keyword evidence="10 16" id="KW-0067">ATP-binding</keyword>
<evidence type="ECO:0000256" key="10">
    <source>
        <dbReference type="ARBA" id="ARBA00022840"/>
    </source>
</evidence>
<dbReference type="EMBL" id="JAMKBJ010000002">
    <property type="protein sequence ID" value="MCZ8536203.1"/>
    <property type="molecule type" value="Genomic_DNA"/>
</dbReference>
<keyword evidence="11 14" id="KW-1133">Transmembrane helix</keyword>
<feature type="transmembrane region" description="Helical" evidence="14">
    <location>
        <begin position="29"/>
        <end position="51"/>
    </location>
</feature>
<feature type="transmembrane region" description="Helical" evidence="14">
    <location>
        <begin position="63"/>
        <end position="85"/>
    </location>
</feature>
<comment type="subcellular location">
    <subcellularLocation>
        <location evidence="2">Cell membrane</location>
        <topology evidence="2">Multi-pass membrane protein</topology>
    </subcellularLocation>
</comment>
<keyword evidence="5" id="KW-0597">Phosphoprotein</keyword>
<dbReference type="Proteomes" id="UP001152173">
    <property type="component" value="Unassembled WGS sequence"/>
</dbReference>
<feature type="transmembrane region" description="Helical" evidence="14">
    <location>
        <begin position="127"/>
        <end position="144"/>
    </location>
</feature>
<evidence type="ECO:0000256" key="7">
    <source>
        <dbReference type="ARBA" id="ARBA00022692"/>
    </source>
</evidence>
<feature type="transmembrane region" description="Helical" evidence="14">
    <location>
        <begin position="156"/>
        <end position="178"/>
    </location>
</feature>
<feature type="domain" description="Histidine kinase" evidence="15">
    <location>
        <begin position="206"/>
        <end position="411"/>
    </location>
</feature>
<dbReference type="GO" id="GO:0071555">
    <property type="term" value="P:cell wall organization"/>
    <property type="evidence" value="ECO:0007669"/>
    <property type="project" value="InterPro"/>
</dbReference>
<keyword evidence="8" id="KW-0547">Nucleotide-binding</keyword>
<protein>
    <recommendedName>
        <fullName evidence="3">histidine kinase</fullName>
        <ecNumber evidence="3">2.7.13.3</ecNumber>
    </recommendedName>
</protein>
<evidence type="ECO:0000256" key="12">
    <source>
        <dbReference type="ARBA" id="ARBA00023012"/>
    </source>
</evidence>
<feature type="transmembrane region" description="Helical" evidence="14">
    <location>
        <begin position="5"/>
        <end position="23"/>
    </location>
</feature>
<dbReference type="PANTHER" id="PTHR43065">
    <property type="entry name" value="SENSOR HISTIDINE KINASE"/>
    <property type="match status" value="1"/>
</dbReference>
<dbReference type="SUPFAM" id="SSF55874">
    <property type="entry name" value="ATPase domain of HSP90 chaperone/DNA topoisomerase II/histidine kinase"/>
    <property type="match status" value="1"/>
</dbReference>
<evidence type="ECO:0000256" key="1">
    <source>
        <dbReference type="ARBA" id="ARBA00000085"/>
    </source>
</evidence>
<dbReference type="AlphaFoldDB" id="A0A9X3LE30"/>
<evidence type="ECO:0000256" key="5">
    <source>
        <dbReference type="ARBA" id="ARBA00022553"/>
    </source>
</evidence>
<dbReference type="SMART" id="SM00387">
    <property type="entry name" value="HATPase_c"/>
    <property type="match status" value="1"/>
</dbReference>
<dbReference type="Gene3D" id="3.30.565.10">
    <property type="entry name" value="Histidine kinase-like ATPase, C-terminal domain"/>
    <property type="match status" value="1"/>
</dbReference>
<keyword evidence="7 14" id="KW-0812">Transmembrane</keyword>
<organism evidence="16 17">
    <name type="scientific">Paenisporosarcina quisquiliarum</name>
    <dbReference type="NCBI Taxonomy" id="365346"/>
    <lineage>
        <taxon>Bacteria</taxon>
        <taxon>Bacillati</taxon>
        <taxon>Bacillota</taxon>
        <taxon>Bacilli</taxon>
        <taxon>Bacillales</taxon>
        <taxon>Caryophanaceae</taxon>
        <taxon>Paenisporosarcina</taxon>
    </lineage>
</organism>